<feature type="compositionally biased region" description="Basic and acidic residues" evidence="1">
    <location>
        <begin position="46"/>
        <end position="58"/>
    </location>
</feature>
<feature type="region of interest" description="Disordered" evidence="1">
    <location>
        <begin position="86"/>
        <end position="223"/>
    </location>
</feature>
<feature type="compositionally biased region" description="Low complexity" evidence="1">
    <location>
        <begin position="173"/>
        <end position="182"/>
    </location>
</feature>
<accession>A0AA40LKR9</accession>
<dbReference type="InterPro" id="IPR026115">
    <property type="entry name" value="NABC1"/>
</dbReference>
<dbReference type="PANTHER" id="PTHR15016:SF6">
    <property type="entry name" value="BREAST CARCINOMA-AMPLIFIED SEQUENCE 1"/>
    <property type="match status" value="1"/>
</dbReference>
<feature type="compositionally biased region" description="Polar residues" evidence="1">
    <location>
        <begin position="89"/>
        <end position="98"/>
    </location>
</feature>
<feature type="region of interest" description="Disordered" evidence="1">
    <location>
        <begin position="1"/>
        <end position="61"/>
    </location>
</feature>
<comment type="caution">
    <text evidence="2">The sequence shown here is derived from an EMBL/GenBank/DDBJ whole genome shotgun (WGS) entry which is preliminary data.</text>
</comment>
<dbReference type="GO" id="GO:0042552">
    <property type="term" value="P:myelination"/>
    <property type="evidence" value="ECO:0007669"/>
    <property type="project" value="TreeGrafter"/>
</dbReference>
<dbReference type="EMBL" id="JAULJE010000011">
    <property type="protein sequence ID" value="KAK1337171.1"/>
    <property type="molecule type" value="Genomic_DNA"/>
</dbReference>
<gene>
    <name evidence="2" type="ORF">QTO34_001793</name>
</gene>
<dbReference type="PANTHER" id="PTHR15016">
    <property type="entry name" value="BREAST CARCINOMA-AMPLIFIED SEQUENCE 1"/>
    <property type="match status" value="1"/>
</dbReference>
<organism evidence="2 3">
    <name type="scientific">Cnephaeus nilssonii</name>
    <name type="common">Northern bat</name>
    <name type="synonym">Eptesicus nilssonii</name>
    <dbReference type="NCBI Taxonomy" id="3371016"/>
    <lineage>
        <taxon>Eukaryota</taxon>
        <taxon>Metazoa</taxon>
        <taxon>Chordata</taxon>
        <taxon>Craniata</taxon>
        <taxon>Vertebrata</taxon>
        <taxon>Euteleostomi</taxon>
        <taxon>Mammalia</taxon>
        <taxon>Eutheria</taxon>
        <taxon>Laurasiatheria</taxon>
        <taxon>Chiroptera</taxon>
        <taxon>Yangochiroptera</taxon>
        <taxon>Vespertilionidae</taxon>
        <taxon>Cnephaeus</taxon>
    </lineage>
</organism>
<proteinExistence type="predicted"/>
<dbReference type="AlphaFoldDB" id="A0AA40LKR9"/>
<dbReference type="Proteomes" id="UP001177744">
    <property type="component" value="Unassembled WGS sequence"/>
</dbReference>
<sequence>MQVRAGAPITLPVAPQTRTSGGGRGTMGNQMSVPQRAEEQENDSETDAHEVASKRDCVHNGTPLMVSTHTVQLYDEVDLGISVQEDSVAASSPKTVDTSAVAAASRKNPGKEAKPRAPAAKSHFFLPLSRPVPGRTGDRGEDSSEPPRAPGQPDVSSAGALGDKGASDSMALRPAAARGPGPDKTPGRTPADHHGLAATPGPAPLPPESGGAAPSKPKDSGFFNKLFKLDKGQEKAPAVSHQEAECAAREDQAFDIPGFPGPAHDVPAERVSADGTVRPLWGELLWGRWAGRWPTGASAGTRALAGTKSLLSVPQRGTGEARPHGGQDRAFLSSESVQSSREEIKAPQVLIRGVRCLLGGRGGQVLEREPRHGGTSLAGPGNSPSLLTLSQNGACLGAINGSSEFMDI</sequence>
<reference evidence="2" key="1">
    <citation type="submission" date="2023-06" db="EMBL/GenBank/DDBJ databases">
        <title>Reference genome for the Northern bat (Eptesicus nilssonii), a most northern bat species.</title>
        <authorList>
            <person name="Laine V.N."/>
            <person name="Pulliainen A.T."/>
            <person name="Lilley T.M."/>
        </authorList>
    </citation>
    <scope>NUCLEOTIDE SEQUENCE</scope>
    <source>
        <strain evidence="2">BLF_Eptnil</strain>
        <tissue evidence="2">Kidney</tissue>
    </source>
</reference>
<name>A0AA40LKR9_CNENI</name>
<evidence type="ECO:0000313" key="2">
    <source>
        <dbReference type="EMBL" id="KAK1337171.1"/>
    </source>
</evidence>
<evidence type="ECO:0000313" key="3">
    <source>
        <dbReference type="Proteomes" id="UP001177744"/>
    </source>
</evidence>
<keyword evidence="3" id="KW-1185">Reference proteome</keyword>
<evidence type="ECO:0000256" key="1">
    <source>
        <dbReference type="SAM" id="MobiDB-lite"/>
    </source>
</evidence>
<protein>
    <submittedName>
        <fullName evidence="2">Uncharacterized protein</fullName>
    </submittedName>
</protein>